<dbReference type="InterPro" id="IPR006028">
    <property type="entry name" value="GABAA/Glycine_rcpt"/>
</dbReference>
<dbReference type="GO" id="GO:0004888">
    <property type="term" value="F:transmembrane signaling receptor activity"/>
    <property type="evidence" value="ECO:0007669"/>
    <property type="project" value="InterPro"/>
</dbReference>
<gene>
    <name evidence="14" type="ORF">OFUS_LOCUS4624</name>
</gene>
<dbReference type="InterPro" id="IPR036719">
    <property type="entry name" value="Neuro-gated_channel_TM_sf"/>
</dbReference>
<organism evidence="14 15">
    <name type="scientific">Owenia fusiformis</name>
    <name type="common">Polychaete worm</name>
    <dbReference type="NCBI Taxonomy" id="6347"/>
    <lineage>
        <taxon>Eukaryota</taxon>
        <taxon>Metazoa</taxon>
        <taxon>Spiralia</taxon>
        <taxon>Lophotrochozoa</taxon>
        <taxon>Annelida</taxon>
        <taxon>Polychaeta</taxon>
        <taxon>Sedentaria</taxon>
        <taxon>Canalipalpata</taxon>
        <taxon>Sabellida</taxon>
        <taxon>Oweniida</taxon>
        <taxon>Oweniidae</taxon>
        <taxon>Owenia</taxon>
    </lineage>
</organism>
<feature type="transmembrane region" description="Helical" evidence="11">
    <location>
        <begin position="245"/>
        <end position="269"/>
    </location>
</feature>
<dbReference type="Pfam" id="PF02931">
    <property type="entry name" value="Neur_chan_LBD"/>
    <property type="match status" value="1"/>
</dbReference>
<dbReference type="FunFam" id="2.70.170.10:FF:000014">
    <property type="entry name" value="Glycine receptor subunit beta"/>
    <property type="match status" value="1"/>
</dbReference>
<keyword evidence="5 11" id="KW-0812">Transmembrane</keyword>
<dbReference type="CDD" id="cd19049">
    <property type="entry name" value="LGIC_TM_anion"/>
    <property type="match status" value="1"/>
</dbReference>
<keyword evidence="4" id="KW-1003">Cell membrane</keyword>
<dbReference type="SUPFAM" id="SSF63712">
    <property type="entry name" value="Nicotinic receptor ligand binding domain-like"/>
    <property type="match status" value="1"/>
</dbReference>
<keyword evidence="10 11" id="KW-0407">Ion channel</keyword>
<evidence type="ECO:0000256" key="2">
    <source>
        <dbReference type="ARBA" id="ARBA00004236"/>
    </source>
</evidence>
<dbReference type="PRINTS" id="PR00253">
    <property type="entry name" value="GABAARECEPTR"/>
</dbReference>
<sequence length="413" mass="47195">MELRVILTRLLTIWVSMVAWITPIYGAKKSETILSELLKDYDKRLAPNFSSDSSGNGSRGGTMNAVELMILSFDSINESTMDYIVTMFLRQTWNDKRLALNGIVNESSIALDSRMIDNIWVPDLYFYNEKKSHFHDITVPNKLLRIYQNGDILYSSRITLTLSCPMKLHKFPLDTQICSMIIESYAYTADKLMFKWADKDPIKFKKGLELPQFSLKGNSTKSCTTTLSTGTFTCLQANFILERAIGFYIIQTYVPSILVVILSWVSFWISVDAVPARISLGVLTILTMTTQSAGARQTLPKVSYVKAIDIWMSTCLLFVFGGLIEFAVVNVLSRKEVRARMSIRRKPEELNKNEYEMVENGSSKKAPTYIRDPDGKEKARFVDKISRVGFPLVFVIFNGVYWIFYSLWEINEE</sequence>
<evidence type="ECO:0000256" key="4">
    <source>
        <dbReference type="ARBA" id="ARBA00022475"/>
    </source>
</evidence>
<evidence type="ECO:0000313" key="14">
    <source>
        <dbReference type="EMBL" id="CAH1777604.1"/>
    </source>
</evidence>
<evidence type="ECO:0000256" key="5">
    <source>
        <dbReference type="ARBA" id="ARBA00022692"/>
    </source>
</evidence>
<evidence type="ECO:0000259" key="13">
    <source>
        <dbReference type="Pfam" id="PF02932"/>
    </source>
</evidence>
<feature type="transmembrane region" description="Helical" evidence="11">
    <location>
        <begin position="310"/>
        <end position="332"/>
    </location>
</feature>
<evidence type="ECO:0000256" key="1">
    <source>
        <dbReference type="ARBA" id="ARBA00004141"/>
    </source>
</evidence>
<dbReference type="SUPFAM" id="SSF90112">
    <property type="entry name" value="Neurotransmitter-gated ion-channel transmembrane pore"/>
    <property type="match status" value="1"/>
</dbReference>
<dbReference type="NCBIfam" id="TIGR00860">
    <property type="entry name" value="LIC"/>
    <property type="match status" value="1"/>
</dbReference>
<dbReference type="InterPro" id="IPR036734">
    <property type="entry name" value="Neur_chan_lig-bd_sf"/>
</dbReference>
<feature type="transmembrane region" description="Helical" evidence="11">
    <location>
        <begin position="6"/>
        <end position="27"/>
    </location>
</feature>
<dbReference type="EMBL" id="CAIIXF020000002">
    <property type="protein sequence ID" value="CAH1777604.1"/>
    <property type="molecule type" value="Genomic_DNA"/>
</dbReference>
<protein>
    <submittedName>
        <fullName evidence="14">Uncharacterized protein</fullName>
    </submittedName>
</protein>
<feature type="domain" description="Neurotransmitter-gated ion-channel ligand-binding" evidence="12">
    <location>
        <begin position="31"/>
        <end position="243"/>
    </location>
</feature>
<evidence type="ECO:0000256" key="11">
    <source>
        <dbReference type="RuleBase" id="RU000687"/>
    </source>
</evidence>
<keyword evidence="8 11" id="KW-0406">Ion transport</keyword>
<dbReference type="Gene3D" id="1.20.58.390">
    <property type="entry name" value="Neurotransmitter-gated ion-channel transmembrane domain"/>
    <property type="match status" value="1"/>
</dbReference>
<proteinExistence type="inferred from homology"/>
<comment type="similarity">
    <text evidence="11">Belongs to the ligand-gated ion channel (TC 1.A.9) family.</text>
</comment>
<reference evidence="14" key="1">
    <citation type="submission" date="2022-03" db="EMBL/GenBank/DDBJ databases">
        <authorList>
            <person name="Martin C."/>
        </authorList>
    </citation>
    <scope>NUCLEOTIDE SEQUENCE</scope>
</reference>
<accession>A0A8J1THM2</accession>
<dbReference type="CDD" id="cd18991">
    <property type="entry name" value="LGIC_ECD_GlyR"/>
    <property type="match status" value="1"/>
</dbReference>
<evidence type="ECO:0000313" key="15">
    <source>
        <dbReference type="Proteomes" id="UP000749559"/>
    </source>
</evidence>
<comment type="caution">
    <text evidence="14">The sequence shown here is derived from an EMBL/GenBank/DDBJ whole genome shotgun (WGS) entry which is preliminary data.</text>
</comment>
<dbReference type="OrthoDB" id="407674at2759"/>
<dbReference type="PANTHER" id="PTHR18945">
    <property type="entry name" value="NEUROTRANSMITTER GATED ION CHANNEL"/>
    <property type="match status" value="1"/>
</dbReference>
<evidence type="ECO:0000256" key="9">
    <source>
        <dbReference type="ARBA" id="ARBA00023136"/>
    </source>
</evidence>
<evidence type="ECO:0000256" key="6">
    <source>
        <dbReference type="ARBA" id="ARBA00022729"/>
    </source>
</evidence>
<keyword evidence="9 11" id="KW-0472">Membrane</keyword>
<evidence type="ECO:0000256" key="8">
    <source>
        <dbReference type="ARBA" id="ARBA00023065"/>
    </source>
</evidence>
<dbReference type="Pfam" id="PF02932">
    <property type="entry name" value="Neur_chan_memb"/>
    <property type="match status" value="1"/>
</dbReference>
<keyword evidence="15" id="KW-1185">Reference proteome</keyword>
<feature type="transmembrane region" description="Helical" evidence="11">
    <location>
        <begin position="388"/>
        <end position="408"/>
    </location>
</feature>
<dbReference type="GO" id="GO:0005230">
    <property type="term" value="F:extracellular ligand-gated monoatomic ion channel activity"/>
    <property type="evidence" value="ECO:0007669"/>
    <property type="project" value="InterPro"/>
</dbReference>
<keyword evidence="7 11" id="KW-1133">Transmembrane helix</keyword>
<dbReference type="InterPro" id="IPR006202">
    <property type="entry name" value="Neur_chan_lig-bd"/>
</dbReference>
<evidence type="ECO:0000256" key="3">
    <source>
        <dbReference type="ARBA" id="ARBA00022448"/>
    </source>
</evidence>
<dbReference type="InterPro" id="IPR006029">
    <property type="entry name" value="Neurotrans-gated_channel_TM"/>
</dbReference>
<evidence type="ECO:0000256" key="10">
    <source>
        <dbReference type="ARBA" id="ARBA00023303"/>
    </source>
</evidence>
<dbReference type="InterPro" id="IPR038050">
    <property type="entry name" value="Neuro_actylchol_rec"/>
</dbReference>
<keyword evidence="3 11" id="KW-0813">Transport</keyword>
<dbReference type="InterPro" id="IPR018000">
    <property type="entry name" value="Neurotransmitter_ion_chnl_CS"/>
</dbReference>
<dbReference type="Proteomes" id="UP000749559">
    <property type="component" value="Unassembled WGS sequence"/>
</dbReference>
<dbReference type="AlphaFoldDB" id="A0A8J1THM2"/>
<keyword evidence="6" id="KW-0732">Signal</keyword>
<dbReference type="PROSITE" id="PS00236">
    <property type="entry name" value="NEUROTR_ION_CHANNEL"/>
    <property type="match status" value="1"/>
</dbReference>
<dbReference type="Gene3D" id="2.70.170.10">
    <property type="entry name" value="Neurotransmitter-gated ion-channel ligand-binding domain"/>
    <property type="match status" value="1"/>
</dbReference>
<name>A0A8J1THM2_OWEFU</name>
<evidence type="ECO:0000259" key="12">
    <source>
        <dbReference type="Pfam" id="PF02931"/>
    </source>
</evidence>
<evidence type="ECO:0000256" key="7">
    <source>
        <dbReference type="ARBA" id="ARBA00022989"/>
    </source>
</evidence>
<feature type="domain" description="Neurotransmitter-gated ion-channel transmembrane" evidence="13">
    <location>
        <begin position="252"/>
        <end position="353"/>
    </location>
</feature>
<comment type="subcellular location">
    <subcellularLocation>
        <location evidence="2">Cell membrane</location>
    </subcellularLocation>
    <subcellularLocation>
        <location evidence="1">Membrane</location>
        <topology evidence="1">Multi-pass membrane protein</topology>
    </subcellularLocation>
</comment>
<dbReference type="PRINTS" id="PR00252">
    <property type="entry name" value="NRIONCHANNEL"/>
</dbReference>
<dbReference type="GO" id="GO:0005886">
    <property type="term" value="C:plasma membrane"/>
    <property type="evidence" value="ECO:0007669"/>
    <property type="project" value="UniProtKB-SubCell"/>
</dbReference>
<dbReference type="InterPro" id="IPR006201">
    <property type="entry name" value="Neur_channel"/>
</dbReference>